<dbReference type="RefSeq" id="WP_353715067.1">
    <property type="nucleotide sequence ID" value="NZ_CP159307.1"/>
</dbReference>
<reference evidence="1" key="1">
    <citation type="submission" date="2024-06" db="EMBL/GenBank/DDBJ databases">
        <title>A Novel Isolate, Dehalogenimonas sp. Strain 4OHTPN, Dechlorinates Aromatic 4 Hydroxy chlorothalonil by a Novel Reductive Dehalogenase.</title>
        <authorList>
            <person name="Liu G."/>
        </authorList>
    </citation>
    <scope>NUCLEOTIDE SEQUENCE</scope>
    <source>
        <strain evidence="1">4OHTPN</strain>
    </source>
</reference>
<organism evidence="1">
    <name type="scientific">Dehalogenimonas sp. 4OHTPN</name>
    <dbReference type="NCBI Taxonomy" id="3166643"/>
    <lineage>
        <taxon>Bacteria</taxon>
        <taxon>Bacillati</taxon>
        <taxon>Chloroflexota</taxon>
        <taxon>Dehalococcoidia</taxon>
        <taxon>Dehalococcoidales</taxon>
        <taxon>Dehalococcoidaceae</taxon>
        <taxon>Dehalogenimonas</taxon>
    </lineage>
</organism>
<proteinExistence type="predicted"/>
<protein>
    <submittedName>
        <fullName evidence="1">Uncharacterized protein</fullName>
    </submittedName>
</protein>
<name>A0AAU8GAR8_9CHLR</name>
<sequence length="59" mass="6934">MPNLELTATERDMLRDILKNYLSDFRMEISQTDTPDYRAQLKDQEAMLNKIIDKLGKAM</sequence>
<dbReference type="EMBL" id="CP159307">
    <property type="protein sequence ID" value="XCH33875.1"/>
    <property type="molecule type" value="Genomic_DNA"/>
</dbReference>
<dbReference type="AlphaFoldDB" id="A0AAU8GAR8"/>
<accession>A0AAU8GAR8</accession>
<gene>
    <name evidence="1" type="ORF">ABV300_03085</name>
</gene>
<evidence type="ECO:0000313" key="1">
    <source>
        <dbReference type="EMBL" id="XCH33875.1"/>
    </source>
</evidence>